<dbReference type="InterPro" id="IPR034136">
    <property type="entry name" value="TOPRIM_Topo6A/Spo11"/>
</dbReference>
<dbReference type="Gene3D" id="3.40.1360.10">
    <property type="match status" value="1"/>
</dbReference>
<organism evidence="4 5">
    <name type="scientific">Laodelphax striatellus</name>
    <name type="common">Small brown planthopper</name>
    <name type="synonym">Delphax striatella</name>
    <dbReference type="NCBI Taxonomy" id="195883"/>
    <lineage>
        <taxon>Eukaryota</taxon>
        <taxon>Metazoa</taxon>
        <taxon>Ecdysozoa</taxon>
        <taxon>Arthropoda</taxon>
        <taxon>Hexapoda</taxon>
        <taxon>Insecta</taxon>
        <taxon>Pterygota</taxon>
        <taxon>Neoptera</taxon>
        <taxon>Paraneoptera</taxon>
        <taxon>Hemiptera</taxon>
        <taxon>Auchenorrhyncha</taxon>
        <taxon>Fulgoroidea</taxon>
        <taxon>Delphacidae</taxon>
        <taxon>Criomorphinae</taxon>
        <taxon>Laodelphax</taxon>
    </lineage>
</organism>
<feature type="domain" description="Topoisomerase 6 subunit A/Spo11 TOPRIM" evidence="3">
    <location>
        <begin position="55"/>
        <end position="223"/>
    </location>
</feature>
<reference evidence="4 5" key="1">
    <citation type="journal article" date="2017" name="Gigascience">
        <title>Genome sequence of the small brown planthopper, Laodelphax striatellus.</title>
        <authorList>
            <person name="Zhu J."/>
            <person name="Jiang F."/>
            <person name="Wang X."/>
            <person name="Yang P."/>
            <person name="Bao Y."/>
            <person name="Zhao W."/>
            <person name="Wang W."/>
            <person name="Lu H."/>
            <person name="Wang Q."/>
            <person name="Cui N."/>
            <person name="Li J."/>
            <person name="Chen X."/>
            <person name="Luo L."/>
            <person name="Yu J."/>
            <person name="Kang L."/>
            <person name="Cui F."/>
        </authorList>
    </citation>
    <scope>NUCLEOTIDE SEQUENCE [LARGE SCALE GENOMIC DNA]</scope>
    <source>
        <strain evidence="4">Lst14</strain>
    </source>
</reference>
<evidence type="ECO:0000313" key="4">
    <source>
        <dbReference type="EMBL" id="RZF41117.1"/>
    </source>
</evidence>
<dbReference type="FunCoup" id="A0A482X5T3">
    <property type="interactions" value="100"/>
</dbReference>
<dbReference type="PANTHER" id="PTHR10848:SF0">
    <property type="entry name" value="MEIOTIC RECOMBINATION PROTEIN SPO11"/>
    <property type="match status" value="1"/>
</dbReference>
<dbReference type="InterPro" id="IPR013048">
    <property type="entry name" value="Meiotic_Spo11"/>
</dbReference>
<dbReference type="PANTHER" id="PTHR10848">
    <property type="entry name" value="MEIOTIC RECOMBINATION PROTEIN SPO11"/>
    <property type="match status" value="1"/>
</dbReference>
<dbReference type="STRING" id="195883.A0A482X5T3"/>
<dbReference type="InterPro" id="IPR036078">
    <property type="entry name" value="Spo11/TopoVI_A_sf"/>
</dbReference>
<evidence type="ECO:0000256" key="1">
    <source>
        <dbReference type="ARBA" id="ARBA00004123"/>
    </source>
</evidence>
<dbReference type="AlphaFoldDB" id="A0A482X5T3"/>
<dbReference type="SUPFAM" id="SSF56726">
    <property type="entry name" value="DNA topoisomerase IV, alpha subunit"/>
    <property type="match status" value="1"/>
</dbReference>
<accession>A0A482X5T3</accession>
<evidence type="ECO:0000259" key="3">
    <source>
        <dbReference type="Pfam" id="PF21180"/>
    </source>
</evidence>
<comment type="caution">
    <text evidence="4">The sequence shown here is derived from an EMBL/GenBank/DDBJ whole genome shotgun (WGS) entry which is preliminary data.</text>
</comment>
<evidence type="ECO:0000313" key="5">
    <source>
        <dbReference type="Proteomes" id="UP000291343"/>
    </source>
</evidence>
<dbReference type="Pfam" id="PF21180">
    <property type="entry name" value="TOP6A-Spo11_Toprim"/>
    <property type="match status" value="1"/>
</dbReference>
<gene>
    <name evidence="4" type="ORF">LSTR_LSTR002749</name>
</gene>
<comment type="subcellular location">
    <subcellularLocation>
        <location evidence="1">Nucleus</location>
    </subcellularLocation>
</comment>
<keyword evidence="2" id="KW-0539">Nucleus</keyword>
<dbReference type="OrthoDB" id="5377392at2759"/>
<dbReference type="PRINTS" id="PR01551">
    <property type="entry name" value="SPO11HOMOLOG"/>
</dbReference>
<dbReference type="GO" id="GO:0000228">
    <property type="term" value="C:nuclear chromosome"/>
    <property type="evidence" value="ECO:0007669"/>
    <property type="project" value="TreeGrafter"/>
</dbReference>
<name>A0A482X5T3_LAOST</name>
<dbReference type="InParanoid" id="A0A482X5T3"/>
<dbReference type="GO" id="GO:0003677">
    <property type="term" value="F:DNA binding"/>
    <property type="evidence" value="ECO:0007669"/>
    <property type="project" value="InterPro"/>
</dbReference>
<dbReference type="Proteomes" id="UP000291343">
    <property type="component" value="Unassembled WGS sequence"/>
</dbReference>
<dbReference type="GO" id="GO:0000706">
    <property type="term" value="P:meiotic DNA double-strand break processing"/>
    <property type="evidence" value="ECO:0007669"/>
    <property type="project" value="TreeGrafter"/>
</dbReference>
<protein>
    <recommendedName>
        <fullName evidence="3">Topoisomerase 6 subunit A/Spo11 TOPRIM domain-containing protein</fullName>
    </recommendedName>
</protein>
<dbReference type="CDD" id="cd00223">
    <property type="entry name" value="TOPRIM_TopoIIB_SPO"/>
    <property type="match status" value="1"/>
</dbReference>
<evidence type="ECO:0000256" key="2">
    <source>
        <dbReference type="ARBA" id="ARBA00023242"/>
    </source>
</evidence>
<keyword evidence="5" id="KW-1185">Reference proteome</keyword>
<dbReference type="GO" id="GO:0007131">
    <property type="term" value="P:reciprocal meiotic recombination"/>
    <property type="evidence" value="ECO:0007669"/>
    <property type="project" value="TreeGrafter"/>
</dbReference>
<dbReference type="PRINTS" id="PR01550">
    <property type="entry name" value="TOP6AFAMILY"/>
</dbReference>
<proteinExistence type="predicted"/>
<dbReference type="GO" id="GO:0042138">
    <property type="term" value="P:meiotic DNA double-strand break formation"/>
    <property type="evidence" value="ECO:0007669"/>
    <property type="project" value="InterPro"/>
</dbReference>
<dbReference type="EMBL" id="QKKF02017260">
    <property type="protein sequence ID" value="RZF41117.1"/>
    <property type="molecule type" value="Genomic_DNA"/>
</dbReference>
<dbReference type="SMR" id="A0A482X5T3"/>
<sequence>MPTDLGVFPNSKGLLAGSLKFNIKHDQHIDCSKSRGTKIPDDIGSISHIESRARFILVVEKETAFRKLLDEDIFNKLGPCILITGRGFPDLNTRHMLKMLWVKLEIPVLALVDCDPHGIEIMLVYRFGSLSQSQFGEILAVPSMKWLGVQPRDVINLQIPSIPLTIEEKRNLEAMCERQYLKANPQLLYEIRRMVESSSKAEIESLYNFSPSYLTNVYLPNKIHSNEFF</sequence>
<dbReference type="InterPro" id="IPR002815">
    <property type="entry name" value="Spo11/TopoVI_A"/>
</dbReference>
<dbReference type="GO" id="GO:0003918">
    <property type="term" value="F:DNA topoisomerase type II (double strand cut, ATP-hydrolyzing) activity"/>
    <property type="evidence" value="ECO:0007669"/>
    <property type="project" value="InterPro"/>
</dbReference>